<organism evidence="6 7">
    <name type="scientific">Adineta ricciae</name>
    <name type="common">Rotifer</name>
    <dbReference type="NCBI Taxonomy" id="249248"/>
    <lineage>
        <taxon>Eukaryota</taxon>
        <taxon>Metazoa</taxon>
        <taxon>Spiralia</taxon>
        <taxon>Gnathifera</taxon>
        <taxon>Rotifera</taxon>
        <taxon>Eurotatoria</taxon>
        <taxon>Bdelloidea</taxon>
        <taxon>Adinetida</taxon>
        <taxon>Adinetidae</taxon>
        <taxon>Adineta</taxon>
    </lineage>
</organism>
<protein>
    <recommendedName>
        <fullName evidence="5">RanBP2-type domain-containing protein</fullName>
    </recommendedName>
</protein>
<comment type="caution">
    <text evidence="6">The sequence shown here is derived from an EMBL/GenBank/DDBJ whole genome shotgun (WGS) entry which is preliminary data.</text>
</comment>
<dbReference type="Gene3D" id="4.10.1060.10">
    <property type="entry name" value="Zinc finger, RanBP2-type"/>
    <property type="match status" value="1"/>
</dbReference>
<evidence type="ECO:0000256" key="2">
    <source>
        <dbReference type="ARBA" id="ARBA00022771"/>
    </source>
</evidence>
<reference evidence="6" key="1">
    <citation type="submission" date="2021-02" db="EMBL/GenBank/DDBJ databases">
        <authorList>
            <person name="Nowell W R."/>
        </authorList>
    </citation>
    <scope>NUCLEOTIDE SEQUENCE</scope>
</reference>
<keyword evidence="3" id="KW-0862">Zinc</keyword>
<dbReference type="InterPro" id="IPR036443">
    <property type="entry name" value="Znf_RanBP2_sf"/>
</dbReference>
<dbReference type="AlphaFoldDB" id="A0A814QMN2"/>
<gene>
    <name evidence="6" type="ORF">EDS130_LOCUS21022</name>
</gene>
<dbReference type="GO" id="GO:0008270">
    <property type="term" value="F:zinc ion binding"/>
    <property type="evidence" value="ECO:0007669"/>
    <property type="project" value="UniProtKB-KW"/>
</dbReference>
<sequence length="97" mass="11315">MLKFQDNSTCYCRGKGILKFDSLHSATTHILRMGDWDCPRCWKLNFASRSVCLKCEQTKYSSYTQAAMSITILHSSRTLRDSQMSQNLFMVENTKYR</sequence>
<keyword evidence="2 4" id="KW-0863">Zinc-finger</keyword>
<dbReference type="SUPFAM" id="SSF90209">
    <property type="entry name" value="Ran binding protein zinc finger-like"/>
    <property type="match status" value="1"/>
</dbReference>
<evidence type="ECO:0000256" key="3">
    <source>
        <dbReference type="ARBA" id="ARBA00022833"/>
    </source>
</evidence>
<dbReference type="EMBL" id="CAJNOJ010000105">
    <property type="protein sequence ID" value="CAF1120460.1"/>
    <property type="molecule type" value="Genomic_DNA"/>
</dbReference>
<keyword evidence="1" id="KW-0479">Metal-binding</keyword>
<evidence type="ECO:0000313" key="6">
    <source>
        <dbReference type="EMBL" id="CAF1120460.1"/>
    </source>
</evidence>
<dbReference type="OrthoDB" id="448399at2759"/>
<evidence type="ECO:0000313" key="7">
    <source>
        <dbReference type="Proteomes" id="UP000663852"/>
    </source>
</evidence>
<evidence type="ECO:0000256" key="4">
    <source>
        <dbReference type="PROSITE-ProRule" id="PRU00322"/>
    </source>
</evidence>
<dbReference type="SMART" id="SM00547">
    <property type="entry name" value="ZnF_RBZ"/>
    <property type="match status" value="1"/>
</dbReference>
<proteinExistence type="predicted"/>
<accession>A0A814QMN2</accession>
<evidence type="ECO:0000256" key="1">
    <source>
        <dbReference type="ARBA" id="ARBA00022723"/>
    </source>
</evidence>
<feature type="domain" description="RanBP2-type" evidence="5">
    <location>
        <begin position="32"/>
        <end position="61"/>
    </location>
</feature>
<dbReference type="Proteomes" id="UP000663852">
    <property type="component" value="Unassembled WGS sequence"/>
</dbReference>
<dbReference type="PROSITE" id="PS01358">
    <property type="entry name" value="ZF_RANBP2_1"/>
    <property type="match status" value="1"/>
</dbReference>
<name>A0A814QMN2_ADIRI</name>
<dbReference type="PROSITE" id="PS50199">
    <property type="entry name" value="ZF_RANBP2_2"/>
    <property type="match status" value="1"/>
</dbReference>
<dbReference type="InterPro" id="IPR001876">
    <property type="entry name" value="Znf_RanBP2"/>
</dbReference>
<evidence type="ECO:0000259" key="5">
    <source>
        <dbReference type="PROSITE" id="PS50199"/>
    </source>
</evidence>